<dbReference type="Pfam" id="PF08506">
    <property type="entry name" value="Cse1"/>
    <property type="match status" value="1"/>
</dbReference>
<dbReference type="EMBL" id="ACGJ01002453">
    <property type="protein sequence ID" value="EES99830.1"/>
    <property type="molecule type" value="Genomic_DNA"/>
</dbReference>
<dbReference type="OrthoDB" id="10252146at2759"/>
<evidence type="ECO:0000259" key="1">
    <source>
        <dbReference type="Pfam" id="PF08506"/>
    </source>
</evidence>
<organism evidence="2 3">
    <name type="scientific">Giardia intestinalis (strain ATCC 50581 / GS clone H7)</name>
    <name type="common">Giardia lamblia</name>
    <dbReference type="NCBI Taxonomy" id="598745"/>
    <lineage>
        <taxon>Eukaryota</taxon>
        <taxon>Metamonada</taxon>
        <taxon>Diplomonadida</taxon>
        <taxon>Hexamitidae</taxon>
        <taxon>Giardiinae</taxon>
        <taxon>Giardia</taxon>
    </lineage>
</organism>
<evidence type="ECO:0000313" key="3">
    <source>
        <dbReference type="Proteomes" id="UP000002488"/>
    </source>
</evidence>
<dbReference type="GO" id="GO:0006606">
    <property type="term" value="P:protein import into nucleus"/>
    <property type="evidence" value="ECO:0007669"/>
    <property type="project" value="TreeGrafter"/>
</dbReference>
<dbReference type="InterPro" id="IPR011989">
    <property type="entry name" value="ARM-like"/>
</dbReference>
<reference evidence="2 3" key="1">
    <citation type="journal article" date="2009" name="PLoS Pathog.">
        <title>Draft genome sequencing of giardia intestinalis assemblage B isolate GS: is human giardiasis caused by two different species?</title>
        <authorList>
            <person name="Franzen O."/>
            <person name="Jerlstrom-Hultqvist J."/>
            <person name="Castro E."/>
            <person name="Sherwood E."/>
            <person name="Ankarklev J."/>
            <person name="Reiner D.S."/>
            <person name="Palm D."/>
            <person name="Andersson J.O."/>
            <person name="Andersson B."/>
            <person name="Svard S.G."/>
        </authorList>
    </citation>
    <scope>NUCLEOTIDE SEQUENCE [LARGE SCALE GENOMIC DNA]</scope>
    <source>
        <strain evidence="3">ATCC 50581 / GS clone H7</strain>
    </source>
</reference>
<name>C6LVW4_GIAIB</name>
<dbReference type="SUPFAM" id="SSF48371">
    <property type="entry name" value="ARM repeat"/>
    <property type="match status" value="1"/>
</dbReference>
<dbReference type="Gene3D" id="1.25.10.10">
    <property type="entry name" value="Leucine-rich Repeat Variant"/>
    <property type="match status" value="1"/>
</dbReference>
<dbReference type="InterPro" id="IPR016024">
    <property type="entry name" value="ARM-type_fold"/>
</dbReference>
<evidence type="ECO:0000313" key="2">
    <source>
        <dbReference type="EMBL" id="EES99830.1"/>
    </source>
</evidence>
<dbReference type="PANTHER" id="PTHR10997:SF8">
    <property type="entry name" value="EXPORTIN-2"/>
    <property type="match status" value="1"/>
</dbReference>
<gene>
    <name evidence="2" type="ORF">GL50581_2921</name>
</gene>
<proteinExistence type="predicted"/>
<dbReference type="AlphaFoldDB" id="C6LVW4"/>
<dbReference type="VEuPathDB" id="GiardiaDB:GL50581_2921"/>
<dbReference type="GO" id="GO:0005635">
    <property type="term" value="C:nuclear envelope"/>
    <property type="evidence" value="ECO:0007669"/>
    <property type="project" value="TreeGrafter"/>
</dbReference>
<dbReference type="PANTHER" id="PTHR10997">
    <property type="entry name" value="IMPORTIN-7, 8, 11"/>
    <property type="match status" value="1"/>
</dbReference>
<dbReference type="OMA" id="LLIDMAC"/>
<dbReference type="Proteomes" id="UP000002488">
    <property type="component" value="Unassembled WGS sequence"/>
</dbReference>
<sequence length="981" mass="108700">MYLDICELLLGTLDPARVQASTDAIQKLKGSPEFANLLYSHMLDASNNEQTRYLASIYFSQIFKSPLSHEQSVLMEFSQSTLHCFCTLPVKIRRVIKDCLAVTLNYLYQCGKLPNLYSDCVSLLCGVLRDNSIDPLTYQGALMPDILYTLSDIIFLMLPFPSHAATVELDDTIALKLKTIIDSTSELIISLLTMASTCYASSLRDQASFIAYQGFLHTLYSFLLSMYSLDDLPTIYNDKYLYIATSSVAFLDLRALASQGFDLLDPVVGEVCKKILSMLCNSISTHHAELETHASSVIKLLIDMACNYVTVAEHKTFNIVLKDILFHLNFFAEGLETQKHIYSNAPQLMNQVIFSALRLTTSDFEAIEEEDHEYICGLLSLGDSASRRSACEGILRTVCRALPDARGVAMQKAQESIASLGQGQGTLEWFISLCQALAFYRAIVIQHMSTFTGVSQLVSDSNFNEFYATVVAPSLRLSYVISNTDSAELSAAKTLTLCEIMHFVTDFRNILTEDQFSEGMQALLRCLSCSHSNVSNSVLSSCLSTILKNCKHVSVIAQLEPQFLQLLHTFLSSGSQGGNACLLLHSGANDVYVAHAFSAVLRLVSQSMTIDALVELVSLFLSFVFPTCFQRKDRLKFVYKLFECLVIIINVISDRTLSGVKTSSATVNQMIKLFASLYTQLEAEEDWLPIYFQLLSPLMQVAALTDAFTEANYPILFKEILPMYVNAVSLQASASIPAYALVMNSFISLAVTHNRSLLNSPIVASDGTSIPCIQRIVQFGSKLVTTSNYRLYGYGILTNIASLIPECVPADVYAIALEVAQKELNEIQMDRKLLGAVCHFFAQYACSCDTSTINSAFIVEELFTSFTKKAFLRDPTTKDIVVLLTKIPVDQLDEAIKWDVLRCIGVLGGLVRRKIDINSRSHIKDSDTVNPNEKTIADGSALFIELKEVRGTWPTVPTPPGFVLSKYVADTVPFDFKNLSA</sequence>
<comment type="caution">
    <text evidence="2">The sequence shown here is derived from an EMBL/GenBank/DDBJ whole genome shotgun (WGS) entry which is preliminary data.</text>
</comment>
<accession>C6LVW4</accession>
<dbReference type="InterPro" id="IPR013713">
    <property type="entry name" value="XPO2_central"/>
</dbReference>
<dbReference type="GO" id="GO:0006611">
    <property type="term" value="P:protein export from nucleus"/>
    <property type="evidence" value="ECO:0007669"/>
    <property type="project" value="TreeGrafter"/>
</dbReference>
<protein>
    <recommendedName>
        <fullName evidence="1">Exportin-2 central domain-containing protein</fullName>
    </recommendedName>
</protein>
<dbReference type="GO" id="GO:0005829">
    <property type="term" value="C:cytosol"/>
    <property type="evidence" value="ECO:0007669"/>
    <property type="project" value="TreeGrafter"/>
</dbReference>
<dbReference type="GO" id="GO:0005049">
    <property type="term" value="F:nuclear export signal receptor activity"/>
    <property type="evidence" value="ECO:0007669"/>
    <property type="project" value="TreeGrafter"/>
</dbReference>
<feature type="domain" description="Exportin-2 central" evidence="1">
    <location>
        <begin position="173"/>
        <end position="531"/>
    </location>
</feature>